<organism evidence="2 3">
    <name type="scientific">Candidatus Kutchimonas denitrificans</name>
    <dbReference type="NCBI Taxonomy" id="3056748"/>
    <lineage>
        <taxon>Bacteria</taxon>
        <taxon>Pseudomonadati</taxon>
        <taxon>Gemmatimonadota</taxon>
        <taxon>Gemmatimonadia</taxon>
        <taxon>Candidatus Palauibacterales</taxon>
        <taxon>Candidatus Palauibacteraceae</taxon>
        <taxon>Candidatus Kutchimonas</taxon>
    </lineage>
</organism>
<gene>
    <name evidence="2" type="ORF">GWO12_15745</name>
</gene>
<keyword evidence="1" id="KW-0812">Transmembrane</keyword>
<proteinExistence type="predicted"/>
<feature type="transmembrane region" description="Helical" evidence="1">
    <location>
        <begin position="75"/>
        <end position="94"/>
    </location>
</feature>
<comment type="caution">
    <text evidence="2">The sequence shown here is derived from an EMBL/GenBank/DDBJ whole genome shotgun (WGS) entry which is preliminary data.</text>
</comment>
<dbReference type="Proteomes" id="UP000702544">
    <property type="component" value="Unassembled WGS sequence"/>
</dbReference>
<protein>
    <submittedName>
        <fullName evidence="2">Uncharacterized protein</fullName>
    </submittedName>
</protein>
<feature type="transmembrane region" description="Helical" evidence="1">
    <location>
        <begin position="50"/>
        <end position="68"/>
    </location>
</feature>
<reference evidence="2 3" key="1">
    <citation type="submission" date="2020-01" db="EMBL/GenBank/DDBJ databases">
        <title>Genomes assembled from Gulf of Kutch pelagic sediment metagenomes.</title>
        <authorList>
            <person name="Chandrashekar M."/>
            <person name="Mahajan M.S."/>
            <person name="Dave K.J."/>
            <person name="Vatsa P."/>
            <person name="Nathani N.M."/>
        </authorList>
    </citation>
    <scope>NUCLEOTIDE SEQUENCE [LARGE SCALE GENOMIC DNA]</scope>
    <source>
        <strain evidence="2">KS3-K002</strain>
    </source>
</reference>
<sequence length="205" mass="21558">MLLVGLAGGRALRGDIDLQMFLLGLGFLLLETKSVTEMSLLFGSTWEVNLLVFSSVLVVILIANWLVLRRRDIPLRPVFLALMASLALGYLLPIRALAGGALWVEWLLGGAVVAAPVLFAAIAFARLFAARANSVRALGYNLFGAAFGGVLEYSVMLLGVKNLYLIAAVAYAGVWLLSERGEEGAPAAGKALRLGSGARGVVGSG</sequence>
<name>A0AAE5CCV9_9BACT</name>
<feature type="transmembrane region" description="Helical" evidence="1">
    <location>
        <begin position="106"/>
        <end position="125"/>
    </location>
</feature>
<evidence type="ECO:0000313" key="2">
    <source>
        <dbReference type="EMBL" id="NIR76533.1"/>
    </source>
</evidence>
<keyword evidence="1" id="KW-1133">Transmembrane helix</keyword>
<feature type="transmembrane region" description="Helical" evidence="1">
    <location>
        <begin position="137"/>
        <end position="156"/>
    </location>
</feature>
<keyword evidence="1" id="KW-0472">Membrane</keyword>
<evidence type="ECO:0000313" key="3">
    <source>
        <dbReference type="Proteomes" id="UP000702544"/>
    </source>
</evidence>
<accession>A0AAE5CCV9</accession>
<dbReference type="EMBL" id="JAACAK010000130">
    <property type="protein sequence ID" value="NIR76533.1"/>
    <property type="molecule type" value="Genomic_DNA"/>
</dbReference>
<dbReference type="AlphaFoldDB" id="A0AAE5CCV9"/>
<evidence type="ECO:0000256" key="1">
    <source>
        <dbReference type="SAM" id="Phobius"/>
    </source>
</evidence>